<dbReference type="GeneID" id="88096440"/>
<gene>
    <name evidence="1" type="ORF">SAMEA4530655_03841</name>
</gene>
<keyword evidence="2" id="KW-1185">Reference proteome</keyword>
<dbReference type="KEGG" id="pspu:NA29_23285"/>
<protein>
    <submittedName>
        <fullName evidence="1">EthD protein</fullName>
    </submittedName>
</protein>
<dbReference type="NCBIfam" id="TIGR02118">
    <property type="entry name" value="EthD family reductase"/>
    <property type="match status" value="1"/>
</dbReference>
<dbReference type="EMBL" id="LT906435">
    <property type="protein sequence ID" value="SNU87445.1"/>
    <property type="molecule type" value="Genomic_DNA"/>
</dbReference>
<dbReference type="RefSeq" id="WP_039400577.1">
    <property type="nucleotide sequence ID" value="NZ_CABPRX010000013.1"/>
</dbReference>
<dbReference type="InterPro" id="IPR011008">
    <property type="entry name" value="Dimeric_a/b-barrel"/>
</dbReference>
<dbReference type="OrthoDB" id="8687889at2"/>
<dbReference type="SUPFAM" id="SSF54909">
    <property type="entry name" value="Dimeric alpha+beta barrel"/>
    <property type="match status" value="1"/>
</dbReference>
<dbReference type="GO" id="GO:0016491">
    <property type="term" value="F:oxidoreductase activity"/>
    <property type="evidence" value="ECO:0007669"/>
    <property type="project" value="InterPro"/>
</dbReference>
<evidence type="ECO:0000313" key="1">
    <source>
        <dbReference type="EMBL" id="SNU87445.1"/>
    </source>
</evidence>
<organism evidence="1 2">
    <name type="scientific">Pandoraea sputorum</name>
    <dbReference type="NCBI Taxonomy" id="93222"/>
    <lineage>
        <taxon>Bacteria</taxon>
        <taxon>Pseudomonadati</taxon>
        <taxon>Pseudomonadota</taxon>
        <taxon>Betaproteobacteria</taxon>
        <taxon>Burkholderiales</taxon>
        <taxon>Burkholderiaceae</taxon>
        <taxon>Pandoraea</taxon>
    </lineage>
</organism>
<proteinExistence type="predicted"/>
<dbReference type="Proteomes" id="UP000215126">
    <property type="component" value="Chromosome 1"/>
</dbReference>
<accession>A0A239SPQ3</accession>
<dbReference type="Gene3D" id="3.30.70.100">
    <property type="match status" value="1"/>
</dbReference>
<dbReference type="InterPro" id="IPR009799">
    <property type="entry name" value="EthD_dom"/>
</dbReference>
<name>A0A239SPQ3_9BURK</name>
<reference evidence="1 2" key="1">
    <citation type="submission" date="2017-06" db="EMBL/GenBank/DDBJ databases">
        <authorList>
            <consortium name="Pathogen Informatics"/>
        </authorList>
    </citation>
    <scope>NUCLEOTIDE SEQUENCE [LARGE SCALE GENOMIC DNA]</scope>
    <source>
        <strain evidence="1 2">NCTC13161</strain>
    </source>
</reference>
<evidence type="ECO:0000313" key="2">
    <source>
        <dbReference type="Proteomes" id="UP000215126"/>
    </source>
</evidence>
<sequence>MSLCVFLTATADDRHPKHAAPVSATAIRERLHRISGLQKLAVHLPDTAKADDPFIAAERPPTCAMQLYFGGIEVLEAALAKDGALQSLLDPRSFPSLVDCDWTLQAMLTRRFSVPGLSPQSPPPHVDGREKCTYLVAYEGPADDENAWHDHYIRHHSPLLAQLPGVREIEIYTRIDYRSSLPVKRVNHMQRNKAVFDSQPDLTQALASPVRHRLREDFLSLPAFSGASPHYPMRTFEYRIA</sequence>
<dbReference type="AlphaFoldDB" id="A0A239SPQ3"/>